<evidence type="ECO:0000313" key="2">
    <source>
        <dbReference type="EMBL" id="GFD20664.1"/>
    </source>
</evidence>
<feature type="region of interest" description="Disordered" evidence="1">
    <location>
        <begin position="1"/>
        <end position="93"/>
    </location>
</feature>
<evidence type="ECO:0000256" key="1">
    <source>
        <dbReference type="SAM" id="MobiDB-lite"/>
    </source>
</evidence>
<reference evidence="2" key="1">
    <citation type="journal article" date="2019" name="Sci. Rep.">
        <title>Draft genome of Tanacetum cinerariifolium, the natural source of mosquito coil.</title>
        <authorList>
            <person name="Yamashiro T."/>
            <person name="Shiraishi A."/>
            <person name="Satake H."/>
            <person name="Nakayama K."/>
        </authorList>
    </citation>
    <scope>NUCLEOTIDE SEQUENCE</scope>
</reference>
<protein>
    <submittedName>
        <fullName evidence="2">Uncharacterized protein</fullName>
    </submittedName>
</protein>
<name>A0A699ULU0_TANCI</name>
<dbReference type="AlphaFoldDB" id="A0A699ULU0"/>
<organism evidence="2">
    <name type="scientific">Tanacetum cinerariifolium</name>
    <name type="common">Dalmatian daisy</name>
    <name type="synonym">Chrysanthemum cinerariifolium</name>
    <dbReference type="NCBI Taxonomy" id="118510"/>
    <lineage>
        <taxon>Eukaryota</taxon>
        <taxon>Viridiplantae</taxon>
        <taxon>Streptophyta</taxon>
        <taxon>Embryophyta</taxon>
        <taxon>Tracheophyta</taxon>
        <taxon>Spermatophyta</taxon>
        <taxon>Magnoliopsida</taxon>
        <taxon>eudicotyledons</taxon>
        <taxon>Gunneridae</taxon>
        <taxon>Pentapetalae</taxon>
        <taxon>asterids</taxon>
        <taxon>campanulids</taxon>
        <taxon>Asterales</taxon>
        <taxon>Asteraceae</taxon>
        <taxon>Asteroideae</taxon>
        <taxon>Anthemideae</taxon>
        <taxon>Anthemidinae</taxon>
        <taxon>Tanacetum</taxon>
    </lineage>
</organism>
<feature type="non-terminal residue" evidence="2">
    <location>
        <position position="1"/>
    </location>
</feature>
<sequence length="137" mass="15864">VETTERKVKTLPLDLTEGRKEGSQARELSHPEIQEEPSHTVDDSRGKLNQEFDTSNNDEQPADKEVSKADWFKKPERPLTPNPDWNKRQHVDFRPPQTWISQVARAKEPTTSFDELINTPIDFSTFLLNRLNIKDPT</sequence>
<dbReference type="EMBL" id="BKCJ011323944">
    <property type="protein sequence ID" value="GFD20664.1"/>
    <property type="molecule type" value="Genomic_DNA"/>
</dbReference>
<feature type="non-terminal residue" evidence="2">
    <location>
        <position position="137"/>
    </location>
</feature>
<feature type="compositionally biased region" description="Basic and acidic residues" evidence="1">
    <location>
        <begin position="16"/>
        <end position="50"/>
    </location>
</feature>
<comment type="caution">
    <text evidence="2">The sequence shown here is derived from an EMBL/GenBank/DDBJ whole genome shotgun (WGS) entry which is preliminary data.</text>
</comment>
<feature type="compositionally biased region" description="Basic and acidic residues" evidence="1">
    <location>
        <begin position="61"/>
        <end position="77"/>
    </location>
</feature>
<gene>
    <name evidence="2" type="ORF">Tci_892633</name>
</gene>
<accession>A0A699ULU0</accession>
<proteinExistence type="predicted"/>